<dbReference type="InterPro" id="IPR006612">
    <property type="entry name" value="THAP_Znf"/>
</dbReference>
<name>A0AAN9GAV6_9CAEN</name>
<dbReference type="AlphaFoldDB" id="A0AAN9GAV6"/>
<comment type="caution">
    <text evidence="9">The sequence shown here is derived from an EMBL/GenBank/DDBJ whole genome shotgun (WGS) entry which is preliminary data.</text>
</comment>
<comment type="cofactor">
    <cofactor evidence="1">
        <name>a divalent metal cation</name>
        <dbReference type="ChEBI" id="CHEBI:60240"/>
    </cofactor>
</comment>
<evidence type="ECO:0000256" key="3">
    <source>
        <dbReference type="ARBA" id="ARBA00022771"/>
    </source>
</evidence>
<sequence>MVNKTCAYGLCKSDSRHYGRPKMEGVAFIYFPQPRKDKEKCKRWVRACGRPAEGAGCFTEDSVTKDTYICSKHFVAGNGPTPIHPDPVPALASEVEKIAFEKKKKRPCPKERQYARASGSKKPARSNPSAVLTPTESVVTGRPTASDIGVFSSKKSRSESSAVLSPTEPVVTSNTSATAGQGEQVSDVTSYQEQNVTPTKEPINRAAPRTPFLLRHVLQREPNLKKQLMTTTGTQTDLTSSPRFSAGDVVFNELSDDDLMGSLKQLKRTLFKASVFRDDQTCKFYTGLTVVGFGLLLNFVSNVASRMTYWRGEETGPDGVVPNRRDQTGTQRLLTLKEELLVVLVRLRRALEVNMLSDLMGVSSSLVSRIFITWIHMLSRELCFLIKWPTRARVLSRLPRAFRFFPKTRVIIDCTEFQLQKPSLPSVQRKTYSSYKHRNTAKCLVGVTPRGAFSFVSDIWTGSISDRKIVEMSGFLEMLEAGDDVMADRGFLIRDLVTLRKATLNIPPFAHGRQMAKSAVTKTRRIAAVRIHVERAIGRLKQFRLLSETIPAPLNPLVHMCVTVAAALCNLEKPLCR</sequence>
<dbReference type="Pfam" id="PF05485">
    <property type="entry name" value="THAP"/>
    <property type="match status" value="1"/>
</dbReference>
<keyword evidence="5 6" id="KW-0238">DNA-binding</keyword>
<keyword evidence="3 6" id="KW-0863">Zinc-finger</keyword>
<reference evidence="9 10" key="1">
    <citation type="submission" date="2024-02" db="EMBL/GenBank/DDBJ databases">
        <title>Chromosome-scale genome assembly of the rough periwinkle Littorina saxatilis.</title>
        <authorList>
            <person name="De Jode A."/>
            <person name="Faria R."/>
            <person name="Formenti G."/>
            <person name="Sims Y."/>
            <person name="Smith T.P."/>
            <person name="Tracey A."/>
            <person name="Wood J.M.D."/>
            <person name="Zagrodzka Z.B."/>
            <person name="Johannesson K."/>
            <person name="Butlin R.K."/>
            <person name="Leder E.H."/>
        </authorList>
    </citation>
    <scope>NUCLEOTIDE SEQUENCE [LARGE SCALE GENOMIC DNA]</scope>
    <source>
        <strain evidence="9">Snail1</strain>
        <tissue evidence="9">Muscle</tissue>
    </source>
</reference>
<dbReference type="Proteomes" id="UP001374579">
    <property type="component" value="Unassembled WGS sequence"/>
</dbReference>
<keyword evidence="10" id="KW-1185">Reference proteome</keyword>
<organism evidence="9 10">
    <name type="scientific">Littorina saxatilis</name>
    <dbReference type="NCBI Taxonomy" id="31220"/>
    <lineage>
        <taxon>Eukaryota</taxon>
        <taxon>Metazoa</taxon>
        <taxon>Spiralia</taxon>
        <taxon>Lophotrochozoa</taxon>
        <taxon>Mollusca</taxon>
        <taxon>Gastropoda</taxon>
        <taxon>Caenogastropoda</taxon>
        <taxon>Littorinimorpha</taxon>
        <taxon>Littorinoidea</taxon>
        <taxon>Littorinidae</taxon>
        <taxon>Littorina</taxon>
    </lineage>
</organism>
<evidence type="ECO:0000256" key="6">
    <source>
        <dbReference type="PROSITE-ProRule" id="PRU00309"/>
    </source>
</evidence>
<evidence type="ECO:0000256" key="4">
    <source>
        <dbReference type="ARBA" id="ARBA00022833"/>
    </source>
</evidence>
<dbReference type="GO" id="GO:0003677">
    <property type="term" value="F:DNA binding"/>
    <property type="evidence" value="ECO:0007669"/>
    <property type="project" value="UniProtKB-UniRule"/>
</dbReference>
<dbReference type="SUPFAM" id="SSF57716">
    <property type="entry name" value="Glucocorticoid receptor-like (DNA-binding domain)"/>
    <property type="match status" value="1"/>
</dbReference>
<evidence type="ECO:0000259" key="8">
    <source>
        <dbReference type="PROSITE" id="PS50950"/>
    </source>
</evidence>
<feature type="domain" description="THAP-type" evidence="8">
    <location>
        <begin position="1"/>
        <end position="92"/>
    </location>
</feature>
<dbReference type="PANTHER" id="PTHR23080">
    <property type="entry name" value="THAP DOMAIN PROTEIN"/>
    <property type="match status" value="1"/>
</dbReference>
<accession>A0AAN9GAV6</accession>
<keyword evidence="2" id="KW-0479">Metal-binding</keyword>
<evidence type="ECO:0000256" key="5">
    <source>
        <dbReference type="ARBA" id="ARBA00023125"/>
    </source>
</evidence>
<dbReference type="PROSITE" id="PS50950">
    <property type="entry name" value="ZF_THAP"/>
    <property type="match status" value="1"/>
</dbReference>
<evidence type="ECO:0000313" key="10">
    <source>
        <dbReference type="Proteomes" id="UP001374579"/>
    </source>
</evidence>
<evidence type="ECO:0000256" key="2">
    <source>
        <dbReference type="ARBA" id="ARBA00022723"/>
    </source>
</evidence>
<feature type="compositionally biased region" description="Polar residues" evidence="7">
    <location>
        <begin position="126"/>
        <end position="138"/>
    </location>
</feature>
<dbReference type="PANTHER" id="PTHR23080:SF141">
    <property type="entry name" value="TRANSPOSASE HELIX-TURN-HELIX DOMAIN-CONTAINING PROTEIN"/>
    <property type="match status" value="1"/>
</dbReference>
<dbReference type="Pfam" id="PF13359">
    <property type="entry name" value="DDE_Tnp_4"/>
    <property type="match status" value="1"/>
</dbReference>
<feature type="region of interest" description="Disordered" evidence="7">
    <location>
        <begin position="102"/>
        <end position="209"/>
    </location>
</feature>
<dbReference type="GO" id="GO:0008270">
    <property type="term" value="F:zinc ion binding"/>
    <property type="evidence" value="ECO:0007669"/>
    <property type="project" value="UniProtKB-KW"/>
</dbReference>
<evidence type="ECO:0000256" key="7">
    <source>
        <dbReference type="SAM" id="MobiDB-lite"/>
    </source>
</evidence>
<gene>
    <name evidence="9" type="ORF">V1264_019977</name>
</gene>
<dbReference type="EMBL" id="JBAMIC010000010">
    <property type="protein sequence ID" value="KAK7101626.1"/>
    <property type="molecule type" value="Genomic_DNA"/>
</dbReference>
<proteinExistence type="predicted"/>
<feature type="compositionally biased region" description="Polar residues" evidence="7">
    <location>
        <begin position="170"/>
        <end position="198"/>
    </location>
</feature>
<evidence type="ECO:0000313" key="9">
    <source>
        <dbReference type="EMBL" id="KAK7101626.1"/>
    </source>
</evidence>
<protein>
    <recommendedName>
        <fullName evidence="8">THAP-type domain-containing protein</fullName>
    </recommendedName>
</protein>
<keyword evidence="4" id="KW-0862">Zinc</keyword>
<evidence type="ECO:0000256" key="1">
    <source>
        <dbReference type="ARBA" id="ARBA00001968"/>
    </source>
</evidence>
<dbReference type="InterPro" id="IPR027806">
    <property type="entry name" value="HARBI1_dom"/>
</dbReference>